<evidence type="ECO:0000313" key="4">
    <source>
        <dbReference type="Proteomes" id="UP000185639"/>
    </source>
</evidence>
<keyword evidence="1 2" id="KW-0408">Iron</keyword>
<keyword evidence="4" id="KW-1185">Reference proteome</keyword>
<dbReference type="InterPro" id="IPR036766">
    <property type="entry name" value="Fe_traffick_prot_YggX_sf"/>
</dbReference>
<dbReference type="InterPro" id="IPR007457">
    <property type="entry name" value="Fe_traffick_prot_YggX"/>
</dbReference>
<protein>
    <recommendedName>
        <fullName evidence="2">Probable Fe(2+)-trafficking protein</fullName>
    </recommendedName>
</protein>
<evidence type="ECO:0000313" key="3">
    <source>
        <dbReference type="EMBL" id="SIS98217.1"/>
    </source>
</evidence>
<dbReference type="GO" id="GO:0005506">
    <property type="term" value="F:iron ion binding"/>
    <property type="evidence" value="ECO:0007669"/>
    <property type="project" value="UniProtKB-UniRule"/>
</dbReference>
<gene>
    <name evidence="3" type="ORF">SAMN05421686_10747</name>
</gene>
<dbReference type="NCBIfam" id="NF003817">
    <property type="entry name" value="PRK05408.1"/>
    <property type="match status" value="1"/>
</dbReference>
<comment type="function">
    <text evidence="2">Could be a mediator in iron transactions between iron acquisition and iron-requiring processes, such as synthesis and/or repair of Fe-S clusters in biosynthetic enzymes.</text>
</comment>
<dbReference type="Proteomes" id="UP000185639">
    <property type="component" value="Unassembled WGS sequence"/>
</dbReference>
<dbReference type="RefSeq" id="WP_076516329.1">
    <property type="nucleotide sequence ID" value="NZ_FTOH01000007.1"/>
</dbReference>
<dbReference type="SUPFAM" id="SSF111148">
    <property type="entry name" value="YggX-like"/>
    <property type="match status" value="1"/>
</dbReference>
<dbReference type="GO" id="GO:0034599">
    <property type="term" value="P:cellular response to oxidative stress"/>
    <property type="evidence" value="ECO:0007669"/>
    <property type="project" value="TreeGrafter"/>
</dbReference>
<dbReference type="EMBL" id="FTOH01000007">
    <property type="protein sequence ID" value="SIS98217.1"/>
    <property type="molecule type" value="Genomic_DNA"/>
</dbReference>
<dbReference type="HAMAP" id="MF_00686">
    <property type="entry name" value="Fe_traffic_YggX"/>
    <property type="match status" value="1"/>
</dbReference>
<dbReference type="Gene3D" id="1.10.3880.10">
    <property type="entry name" value="Fe(II) trafficking protein YggX"/>
    <property type="match status" value="1"/>
</dbReference>
<evidence type="ECO:0000256" key="1">
    <source>
        <dbReference type="ARBA" id="ARBA00023004"/>
    </source>
</evidence>
<dbReference type="STRING" id="484498.SAMN05421686_10747"/>
<reference evidence="4" key="1">
    <citation type="submission" date="2017-01" db="EMBL/GenBank/DDBJ databases">
        <authorList>
            <person name="Varghese N."/>
            <person name="Submissions S."/>
        </authorList>
    </citation>
    <scope>NUCLEOTIDE SEQUENCE [LARGE SCALE GENOMIC DNA]</scope>
    <source>
        <strain evidence="4">DSM 24913</strain>
    </source>
</reference>
<dbReference type="PANTHER" id="PTHR36965">
    <property type="entry name" value="FE(2+)-TRAFFICKING PROTEIN-RELATED"/>
    <property type="match status" value="1"/>
</dbReference>
<dbReference type="OrthoDB" id="9804318at2"/>
<proteinExistence type="inferred from homology"/>
<accession>A0A1N7NIV0</accession>
<dbReference type="AlphaFoldDB" id="A0A1N7NIV0"/>
<dbReference type="Pfam" id="PF04362">
    <property type="entry name" value="Iron_traffic"/>
    <property type="match status" value="1"/>
</dbReference>
<dbReference type="PANTHER" id="PTHR36965:SF1">
    <property type="entry name" value="FE(2+)-TRAFFICKING PROTEIN-RELATED"/>
    <property type="match status" value="1"/>
</dbReference>
<organism evidence="3 4">
    <name type="scientific">Thalassolituus maritimus</name>
    <dbReference type="NCBI Taxonomy" id="484498"/>
    <lineage>
        <taxon>Bacteria</taxon>
        <taxon>Pseudomonadati</taxon>
        <taxon>Pseudomonadota</taxon>
        <taxon>Gammaproteobacteria</taxon>
        <taxon>Oceanospirillales</taxon>
        <taxon>Oceanospirillaceae</taxon>
        <taxon>Thalassolituus</taxon>
    </lineage>
</organism>
<dbReference type="PIRSF" id="PIRSF029827">
    <property type="entry name" value="Fe_traffic_YggX"/>
    <property type="match status" value="1"/>
</dbReference>
<dbReference type="GO" id="GO:0005829">
    <property type="term" value="C:cytosol"/>
    <property type="evidence" value="ECO:0007669"/>
    <property type="project" value="TreeGrafter"/>
</dbReference>
<comment type="similarity">
    <text evidence="2">Belongs to the Fe(2+)-trafficking protein family.</text>
</comment>
<sequence>MANTVHCRKYGEELPALTTPPFPGPAGEKIMQTVSAKAWHEWTEHQKRLINEKHLSVMDPEARKYLTEQREKFLSGGDFDQAEGYVPEN</sequence>
<evidence type="ECO:0000256" key="2">
    <source>
        <dbReference type="HAMAP-Rule" id="MF_00686"/>
    </source>
</evidence>
<name>A0A1N7NIV0_9GAMM</name>